<keyword evidence="2" id="KW-1185">Reference proteome</keyword>
<dbReference type="EMBL" id="CM043797">
    <property type="protein sequence ID" value="KAI4815160.1"/>
    <property type="molecule type" value="Genomic_DNA"/>
</dbReference>
<name>A0ACB9WP51_CHAAC</name>
<dbReference type="Proteomes" id="UP001057452">
    <property type="component" value="Chromosome 13"/>
</dbReference>
<protein>
    <submittedName>
        <fullName evidence="1">Uncharacterized protein</fullName>
    </submittedName>
</protein>
<organism evidence="1 2">
    <name type="scientific">Chaenocephalus aceratus</name>
    <name type="common">Blackfin icefish</name>
    <name type="synonym">Chaenichthys aceratus</name>
    <dbReference type="NCBI Taxonomy" id="36190"/>
    <lineage>
        <taxon>Eukaryota</taxon>
        <taxon>Metazoa</taxon>
        <taxon>Chordata</taxon>
        <taxon>Craniata</taxon>
        <taxon>Vertebrata</taxon>
        <taxon>Euteleostomi</taxon>
        <taxon>Actinopterygii</taxon>
        <taxon>Neopterygii</taxon>
        <taxon>Teleostei</taxon>
        <taxon>Neoteleostei</taxon>
        <taxon>Acanthomorphata</taxon>
        <taxon>Eupercaria</taxon>
        <taxon>Perciformes</taxon>
        <taxon>Notothenioidei</taxon>
        <taxon>Channichthyidae</taxon>
        <taxon>Chaenocephalus</taxon>
    </lineage>
</organism>
<gene>
    <name evidence="1" type="ORF">KUCAC02_005322</name>
</gene>
<accession>A0ACB9WP51</accession>
<sequence length="198" mass="22074">MGNDISKTKGPPAQRRLSLGFFSNRRVSITQRLGHSAVFSRPVGPDGRPPDPNPLQPPDHTDTPPALISVFLPEFPQRTLPGPEHFKILGFIAKGSYGPILKVKDFFKEKTYAVKVLPKSDILKHGVLEQSKEEVIIQSNKSVQTPVLDIEEVYCHLMRKLVCDYCSTGDLYTCWLLKGQFREDEVQLFAAELGSALG</sequence>
<evidence type="ECO:0000313" key="1">
    <source>
        <dbReference type="EMBL" id="KAI4815160.1"/>
    </source>
</evidence>
<evidence type="ECO:0000313" key="2">
    <source>
        <dbReference type="Proteomes" id="UP001057452"/>
    </source>
</evidence>
<proteinExistence type="predicted"/>
<comment type="caution">
    <text evidence="1">The sequence shown here is derived from an EMBL/GenBank/DDBJ whole genome shotgun (WGS) entry which is preliminary data.</text>
</comment>
<reference evidence="1" key="1">
    <citation type="submission" date="2022-05" db="EMBL/GenBank/DDBJ databases">
        <title>Chromosome-level genome of Chaenocephalus aceratus.</title>
        <authorList>
            <person name="Park H."/>
        </authorList>
    </citation>
    <scope>NUCLEOTIDE SEQUENCE</scope>
    <source>
        <strain evidence="1">KU_202001</strain>
    </source>
</reference>